<dbReference type="GO" id="GO:0003676">
    <property type="term" value="F:nucleic acid binding"/>
    <property type="evidence" value="ECO:0007669"/>
    <property type="project" value="InterPro"/>
</dbReference>
<dbReference type="GO" id="GO:0004523">
    <property type="term" value="F:RNA-DNA hybrid ribonuclease activity"/>
    <property type="evidence" value="ECO:0007669"/>
    <property type="project" value="InterPro"/>
</dbReference>
<feature type="domain" description="RNase H type-1" evidence="1">
    <location>
        <begin position="106"/>
        <end position="236"/>
    </location>
</feature>
<dbReference type="PROSITE" id="PS50879">
    <property type="entry name" value="RNASE_H_1"/>
    <property type="match status" value="1"/>
</dbReference>
<dbReference type="AlphaFoldDB" id="A0A8T1XPK9"/>
<organism evidence="2 3">
    <name type="scientific">Arabidopsis suecica</name>
    <name type="common">Swedish thale-cress</name>
    <name type="synonym">Cardaminopsis suecica</name>
    <dbReference type="NCBI Taxonomy" id="45249"/>
    <lineage>
        <taxon>Eukaryota</taxon>
        <taxon>Viridiplantae</taxon>
        <taxon>Streptophyta</taxon>
        <taxon>Embryophyta</taxon>
        <taxon>Tracheophyta</taxon>
        <taxon>Spermatophyta</taxon>
        <taxon>Magnoliopsida</taxon>
        <taxon>eudicotyledons</taxon>
        <taxon>Gunneridae</taxon>
        <taxon>Pentapetalae</taxon>
        <taxon>rosids</taxon>
        <taxon>malvids</taxon>
        <taxon>Brassicales</taxon>
        <taxon>Brassicaceae</taxon>
        <taxon>Camelineae</taxon>
        <taxon>Arabidopsis</taxon>
    </lineage>
</organism>
<protein>
    <submittedName>
        <fullName evidence="2">Ribonuclease H domain</fullName>
    </submittedName>
</protein>
<comment type="caution">
    <text evidence="2">The sequence shown here is derived from an EMBL/GenBank/DDBJ whole genome shotgun (WGS) entry which is preliminary data.</text>
</comment>
<dbReference type="InterPro" id="IPR044730">
    <property type="entry name" value="RNase_H-like_dom_plant"/>
</dbReference>
<name>A0A8T1XPK9_ARASU</name>
<proteinExistence type="predicted"/>
<dbReference type="OrthoDB" id="1741277at2759"/>
<sequence length="270" mass="30592">MLIRCLVPPRWTQTFFHMSILEWLFTNLGDVTDTRGAPWATVFAVAVWWGWKWRCGNVFGTNGKCRDRVKFLRDMAKEVAEAHMSRCGLSRRVERVERLISWSPPRGEWFKLNTDGASRGNPGLATAGGVVRDGEGNWCCGFGLNIGICSAPLAELWGVYYGLYIAWERGITRLELEVDSEIVVGFLQKGIEDSHPLSFLVHLCYGFLSKDWIVRICHVYREANRLADGLANYAFSLHLGFHMFHSCPDDTRLILLEDGSGAANPRHVRL</sequence>
<dbReference type="PANTHER" id="PTHR47723:SF13">
    <property type="entry name" value="PUTATIVE-RELATED"/>
    <property type="match status" value="1"/>
</dbReference>
<dbReference type="PANTHER" id="PTHR47723">
    <property type="entry name" value="OS05G0353850 PROTEIN"/>
    <property type="match status" value="1"/>
</dbReference>
<gene>
    <name evidence="2" type="ORF">ISN44_As13g007330</name>
</gene>
<dbReference type="CDD" id="cd06222">
    <property type="entry name" value="RNase_H_like"/>
    <property type="match status" value="1"/>
</dbReference>
<evidence type="ECO:0000313" key="2">
    <source>
        <dbReference type="EMBL" id="KAG7536806.1"/>
    </source>
</evidence>
<dbReference type="EMBL" id="JAEFBJ010000013">
    <property type="protein sequence ID" value="KAG7536806.1"/>
    <property type="molecule type" value="Genomic_DNA"/>
</dbReference>
<keyword evidence="3" id="KW-1185">Reference proteome</keyword>
<accession>A0A8T1XPK9</accession>
<reference evidence="2 3" key="1">
    <citation type="submission" date="2020-12" db="EMBL/GenBank/DDBJ databases">
        <title>Concerted genomic and epigenomic changes stabilize Arabidopsis allopolyploids.</title>
        <authorList>
            <person name="Chen Z."/>
        </authorList>
    </citation>
    <scope>NUCLEOTIDE SEQUENCE [LARGE SCALE GENOMIC DNA]</scope>
    <source>
        <strain evidence="2">As9502</strain>
        <tissue evidence="2">Leaf</tissue>
    </source>
</reference>
<dbReference type="Proteomes" id="UP000694251">
    <property type="component" value="Chromosome 13"/>
</dbReference>
<evidence type="ECO:0000259" key="1">
    <source>
        <dbReference type="PROSITE" id="PS50879"/>
    </source>
</evidence>
<dbReference type="Pfam" id="PF13456">
    <property type="entry name" value="RVT_3"/>
    <property type="match status" value="1"/>
</dbReference>
<evidence type="ECO:0000313" key="3">
    <source>
        <dbReference type="Proteomes" id="UP000694251"/>
    </source>
</evidence>
<dbReference type="InterPro" id="IPR002156">
    <property type="entry name" value="RNaseH_domain"/>
</dbReference>
<dbReference type="InterPro" id="IPR053151">
    <property type="entry name" value="RNase_H-like"/>
</dbReference>